<dbReference type="GO" id="GO:0031956">
    <property type="term" value="F:medium-chain fatty acid-CoA ligase activity"/>
    <property type="evidence" value="ECO:0007669"/>
    <property type="project" value="TreeGrafter"/>
</dbReference>
<evidence type="ECO:0000313" key="5">
    <source>
        <dbReference type="Proteomes" id="UP000488839"/>
    </source>
</evidence>
<sequence length="149" mass="16271">MSQSIPPPITSDDVACILSTSGTTGKPKAVLFTHNNLIFSERSFVKGTERTADDVMFMASPLNHATGFFHGLISPMILGGRTVLQQDFRPAQAIEQMNREGCTWSMGATPFIYDMLKCIEFEDGPRFETLQLFLCGGAPVPGNLVQCAH</sequence>
<dbReference type="PANTHER" id="PTHR43201:SF5">
    <property type="entry name" value="MEDIUM-CHAIN ACYL-COA LIGASE ACSF2, MITOCHONDRIAL"/>
    <property type="match status" value="1"/>
</dbReference>
<dbReference type="PANTHER" id="PTHR43201">
    <property type="entry name" value="ACYL-COA SYNTHETASE"/>
    <property type="match status" value="1"/>
</dbReference>
<reference evidence="4 5" key="1">
    <citation type="submission" date="2019-11" db="EMBL/GenBank/DDBJ databases">
        <title>Whole genome shotgun sequencing (WGS) data from Adlercreutzia equolifaciens ResAG-91, Eggerthella lenta MRI-F36, MRI-F37, MRI-F40, ResAG-49, ResAG-88, ResAG-121, ResAG-145, and Gordonibacter sp. ResAG-5, ResAG-26, ResAG-43, ResAG-50, ResAG-59.</title>
        <authorList>
            <person name="Stoll D.A."/>
            <person name="Danylec N."/>
            <person name="Franz C.M.A.P."/>
            <person name="Huch M."/>
        </authorList>
    </citation>
    <scope>NUCLEOTIDE SEQUENCE [LARGE SCALE GENOMIC DNA]</scope>
    <source>
        <strain evidence="4 5">ResAG-91</strain>
    </source>
</reference>
<feature type="non-terminal residue" evidence="4">
    <location>
        <position position="149"/>
    </location>
</feature>
<evidence type="ECO:0000256" key="1">
    <source>
        <dbReference type="ARBA" id="ARBA00006432"/>
    </source>
</evidence>
<gene>
    <name evidence="4" type="ORF">GO707_11865</name>
</gene>
<organism evidence="4 5">
    <name type="scientific">Adlercreutzia rubneri</name>
    <dbReference type="NCBI Taxonomy" id="2916441"/>
    <lineage>
        <taxon>Bacteria</taxon>
        <taxon>Bacillati</taxon>
        <taxon>Actinomycetota</taxon>
        <taxon>Coriobacteriia</taxon>
        <taxon>Eggerthellales</taxon>
        <taxon>Eggerthellaceae</taxon>
        <taxon>Adlercreutzia</taxon>
    </lineage>
</organism>
<evidence type="ECO:0000259" key="3">
    <source>
        <dbReference type="Pfam" id="PF00501"/>
    </source>
</evidence>
<dbReference type="RefSeq" id="WP_157013091.1">
    <property type="nucleotide sequence ID" value="NZ_WPOO01000055.1"/>
</dbReference>
<dbReference type="Pfam" id="PF00501">
    <property type="entry name" value="AMP-binding"/>
    <property type="match status" value="1"/>
</dbReference>
<dbReference type="GO" id="GO:0006631">
    <property type="term" value="P:fatty acid metabolic process"/>
    <property type="evidence" value="ECO:0007669"/>
    <property type="project" value="TreeGrafter"/>
</dbReference>
<protein>
    <submittedName>
        <fullName evidence="4">AMP-binding protein</fullName>
    </submittedName>
</protein>
<dbReference type="EMBL" id="WPOO01000055">
    <property type="protein sequence ID" value="MVN59912.1"/>
    <property type="molecule type" value="Genomic_DNA"/>
</dbReference>
<evidence type="ECO:0000313" key="4">
    <source>
        <dbReference type="EMBL" id="MVN59912.1"/>
    </source>
</evidence>
<dbReference type="InterPro" id="IPR000873">
    <property type="entry name" value="AMP-dep_synth/lig_dom"/>
</dbReference>
<feature type="domain" description="AMP-dependent synthetase/ligase" evidence="3">
    <location>
        <begin position="6"/>
        <end position="145"/>
    </location>
</feature>
<accession>A0A7K1T8H4</accession>
<comment type="similarity">
    <text evidence="1">Belongs to the ATP-dependent AMP-binding enzyme family.</text>
</comment>
<name>A0A7K1T8H4_9ACTN</name>
<proteinExistence type="inferred from homology"/>
<keyword evidence="5" id="KW-1185">Reference proteome</keyword>
<dbReference type="AlphaFoldDB" id="A0A7K1T8H4"/>
<keyword evidence="2" id="KW-0436">Ligase</keyword>
<comment type="caution">
    <text evidence="4">The sequence shown here is derived from an EMBL/GenBank/DDBJ whole genome shotgun (WGS) entry which is preliminary data.</text>
</comment>
<dbReference type="Gene3D" id="3.40.50.980">
    <property type="match status" value="2"/>
</dbReference>
<dbReference type="Proteomes" id="UP000488839">
    <property type="component" value="Unassembled WGS sequence"/>
</dbReference>
<evidence type="ECO:0000256" key="2">
    <source>
        <dbReference type="ARBA" id="ARBA00022598"/>
    </source>
</evidence>
<dbReference type="SUPFAM" id="SSF56801">
    <property type="entry name" value="Acetyl-CoA synthetase-like"/>
    <property type="match status" value="1"/>
</dbReference>